<evidence type="ECO:0000256" key="1">
    <source>
        <dbReference type="SAM" id="MobiDB-lite"/>
    </source>
</evidence>
<dbReference type="RefSeq" id="WP_347722389.1">
    <property type="nucleotide sequence ID" value="NZ_CP104395.1"/>
</dbReference>
<protein>
    <submittedName>
        <fullName evidence="2">XerD/XerC family integrase</fullName>
    </submittedName>
</protein>
<evidence type="ECO:0000313" key="2">
    <source>
        <dbReference type="EMBL" id="WEL19519.1"/>
    </source>
</evidence>
<reference evidence="2 3" key="1">
    <citation type="submission" date="2022-09" db="EMBL/GenBank/DDBJ databases">
        <title>Xylan utilization by haloarchaea-nanohaloarchaea associations.</title>
        <authorList>
            <person name="Yakimov M."/>
        </authorList>
    </citation>
    <scope>NUCLEOTIDE SEQUENCE [LARGE SCALE GENOMIC DNA]</scope>
    <source>
        <strain evidence="2 3">SVXNc</strain>
    </source>
</reference>
<dbReference type="EMBL" id="CP104395">
    <property type="protein sequence ID" value="WEL19519.1"/>
    <property type="molecule type" value="Genomic_DNA"/>
</dbReference>
<keyword evidence="3" id="KW-1185">Reference proteome</keyword>
<evidence type="ECO:0000313" key="3">
    <source>
        <dbReference type="Proteomes" id="UP001218034"/>
    </source>
</evidence>
<feature type="region of interest" description="Disordered" evidence="1">
    <location>
        <begin position="119"/>
        <end position="161"/>
    </location>
</feature>
<gene>
    <name evidence="2" type="primary">xerC</name>
    <name evidence="2" type="ORF">SVXNc_0499</name>
</gene>
<organism evidence="2 3">
    <name type="scientific">Candidatus Nanohalococcus occultus</name>
    <dbReference type="NCBI Taxonomy" id="2978047"/>
    <lineage>
        <taxon>Archaea</taxon>
        <taxon>Candidatus Nanohalarchaeota</taxon>
        <taxon>Candidatus Nanohalarchaeota incertae sedis</taxon>
        <taxon>Candidatus Nanohalococcus</taxon>
    </lineage>
</organism>
<dbReference type="GeneID" id="90589936"/>
<accession>A0ABY8CE76</accession>
<sequence length="161" mass="19134">MKDLHQYKQRLETASRKIQNSSTICEENKKLAEQFKDWNALRSTSTSRQYRYLSSLKQILEHNDFRLDNLKEDEESKRKIHKVLGQIENSEYYSKDCSAKTKMEYKSAIKRLLEFHELSSKPEESPLLPQGFKAYVPEKDKKRTDPNDLPTPRTMLKHLLR</sequence>
<feature type="compositionally biased region" description="Basic and acidic residues" evidence="1">
    <location>
        <begin position="136"/>
        <end position="146"/>
    </location>
</feature>
<name>A0ABY8CE76_9ARCH</name>
<proteinExistence type="predicted"/>
<dbReference type="Proteomes" id="UP001218034">
    <property type="component" value="Chromosome"/>
</dbReference>